<gene>
    <name evidence="1" type="ORF">MILVUS5_LOCUS8595</name>
</gene>
<dbReference type="Proteomes" id="UP001177021">
    <property type="component" value="Unassembled WGS sequence"/>
</dbReference>
<organism evidence="1 2">
    <name type="scientific">Trifolium pratense</name>
    <name type="common">Red clover</name>
    <dbReference type="NCBI Taxonomy" id="57577"/>
    <lineage>
        <taxon>Eukaryota</taxon>
        <taxon>Viridiplantae</taxon>
        <taxon>Streptophyta</taxon>
        <taxon>Embryophyta</taxon>
        <taxon>Tracheophyta</taxon>
        <taxon>Spermatophyta</taxon>
        <taxon>Magnoliopsida</taxon>
        <taxon>eudicotyledons</taxon>
        <taxon>Gunneridae</taxon>
        <taxon>Pentapetalae</taxon>
        <taxon>rosids</taxon>
        <taxon>fabids</taxon>
        <taxon>Fabales</taxon>
        <taxon>Fabaceae</taxon>
        <taxon>Papilionoideae</taxon>
        <taxon>50 kb inversion clade</taxon>
        <taxon>NPAAA clade</taxon>
        <taxon>Hologalegina</taxon>
        <taxon>IRL clade</taxon>
        <taxon>Trifolieae</taxon>
        <taxon>Trifolium</taxon>
    </lineage>
</organism>
<protein>
    <submittedName>
        <fullName evidence="1">Uncharacterized protein</fullName>
    </submittedName>
</protein>
<comment type="caution">
    <text evidence="1">The sequence shown here is derived from an EMBL/GenBank/DDBJ whole genome shotgun (WGS) entry which is preliminary data.</text>
</comment>
<evidence type="ECO:0000313" key="2">
    <source>
        <dbReference type="Proteomes" id="UP001177021"/>
    </source>
</evidence>
<sequence length="282" mass="32372">MGQAEKRHVQRNEFRKLQEKVMAQNIKYELLDPFSTPIPSLEHFYSGNIVYFNSREKTLYQLLVALQDDNCSVIGLYGRQGSGKTTLLEAMGDKVKYLKIFHKVLFVTMIQSTNIMTIQDQIVDSLNIVFNKYTQAGRAIIISSTIKNMDRPILVIFDDVRAKLDLRHVGIPSDSNLCKVILTTRCKQEGDVIDCQKEIQLDPLSREEASILFKKHSGIHDDEEYYSSFDSLNVSREVAFECEGLPRTIKDVLIQPDLVHAFAYTNMNLFKRSWKMPISPNV</sequence>
<dbReference type="EMBL" id="CASHSV030000013">
    <property type="protein sequence ID" value="CAJ2638363.1"/>
    <property type="molecule type" value="Genomic_DNA"/>
</dbReference>
<keyword evidence="2" id="KW-1185">Reference proteome</keyword>
<accession>A0ACB0J3P4</accession>
<evidence type="ECO:0000313" key="1">
    <source>
        <dbReference type="EMBL" id="CAJ2638363.1"/>
    </source>
</evidence>
<name>A0ACB0J3P4_TRIPR</name>
<proteinExistence type="predicted"/>
<reference evidence="1" key="1">
    <citation type="submission" date="2023-10" db="EMBL/GenBank/DDBJ databases">
        <authorList>
            <person name="Rodriguez Cubillos JULIANA M."/>
            <person name="De Vega J."/>
        </authorList>
    </citation>
    <scope>NUCLEOTIDE SEQUENCE</scope>
</reference>